<dbReference type="OrthoDB" id="5952536at2759"/>
<evidence type="ECO:0000313" key="3">
    <source>
        <dbReference type="Proteomes" id="UP000683360"/>
    </source>
</evidence>
<dbReference type="Pfam" id="PF00271">
    <property type="entry name" value="Helicase_C"/>
    <property type="match status" value="1"/>
</dbReference>
<proteinExistence type="predicted"/>
<name>A0A8S3RWZ4_MYTED</name>
<dbReference type="InterPro" id="IPR001650">
    <property type="entry name" value="Helicase_C-like"/>
</dbReference>
<reference evidence="2" key="1">
    <citation type="submission" date="2021-03" db="EMBL/GenBank/DDBJ databases">
        <authorList>
            <person name="Bekaert M."/>
        </authorList>
    </citation>
    <scope>NUCLEOTIDE SEQUENCE</scope>
</reference>
<protein>
    <recommendedName>
        <fullName evidence="1">Helicase C-terminal domain-containing protein</fullName>
    </recommendedName>
</protein>
<evidence type="ECO:0000259" key="1">
    <source>
        <dbReference type="PROSITE" id="PS51194"/>
    </source>
</evidence>
<organism evidence="2 3">
    <name type="scientific">Mytilus edulis</name>
    <name type="common">Blue mussel</name>
    <dbReference type="NCBI Taxonomy" id="6550"/>
    <lineage>
        <taxon>Eukaryota</taxon>
        <taxon>Metazoa</taxon>
        <taxon>Spiralia</taxon>
        <taxon>Lophotrochozoa</taxon>
        <taxon>Mollusca</taxon>
        <taxon>Bivalvia</taxon>
        <taxon>Autobranchia</taxon>
        <taxon>Pteriomorphia</taxon>
        <taxon>Mytilida</taxon>
        <taxon>Mytiloidea</taxon>
        <taxon>Mytilidae</taxon>
        <taxon>Mytilinae</taxon>
        <taxon>Mytilus</taxon>
    </lineage>
</organism>
<dbReference type="SUPFAM" id="SSF52540">
    <property type="entry name" value="P-loop containing nucleoside triphosphate hydrolases"/>
    <property type="match status" value="1"/>
</dbReference>
<dbReference type="AlphaFoldDB" id="A0A8S3RWZ4"/>
<dbReference type="EMBL" id="CAJPWZ010001248">
    <property type="protein sequence ID" value="CAG2210927.1"/>
    <property type="molecule type" value="Genomic_DNA"/>
</dbReference>
<dbReference type="Gene3D" id="3.40.50.300">
    <property type="entry name" value="P-loop containing nucleotide triphosphate hydrolases"/>
    <property type="match status" value="1"/>
</dbReference>
<dbReference type="Proteomes" id="UP000683360">
    <property type="component" value="Unassembled WGS sequence"/>
</dbReference>
<dbReference type="InterPro" id="IPR027417">
    <property type="entry name" value="P-loop_NTPase"/>
</dbReference>
<comment type="caution">
    <text evidence="2">The sequence shown here is derived from an EMBL/GenBank/DDBJ whole genome shotgun (WGS) entry which is preliminary data.</text>
</comment>
<keyword evidence="3" id="KW-1185">Reference proteome</keyword>
<feature type="domain" description="Helicase C-terminal" evidence="1">
    <location>
        <begin position="1"/>
        <end position="173"/>
    </location>
</feature>
<evidence type="ECO:0000313" key="2">
    <source>
        <dbReference type="EMBL" id="CAG2210927.1"/>
    </source>
</evidence>
<accession>A0A8S3RWZ4</accession>
<sequence length="196" mass="22339">MVSELQSTTPKTIVYCQNLRQYETLYIWLMEELESLAYLNGVVNIKNRMIAMYHSRTDESSMHRILSDFKNSESTTKLIFATVAFRLGIDIPNISIVVCWGVSSSAMTFCCERVDGAQKARINGGDQWSRLEMFEPGLTDSGLGAQHFSKLVTTMGIPWITTKTIKRTERETKIPMYDVAKDSCLRVIEEDIECTR</sequence>
<dbReference type="PROSITE" id="PS51194">
    <property type="entry name" value="HELICASE_CTER"/>
    <property type="match status" value="1"/>
</dbReference>
<gene>
    <name evidence="2" type="ORF">MEDL_25024</name>
</gene>